<proteinExistence type="predicted"/>
<feature type="compositionally biased region" description="Low complexity" evidence="1">
    <location>
        <begin position="76"/>
        <end position="103"/>
    </location>
</feature>
<sequence>MATPKKRPSVRNKKTARPTSRQDIARADAPNEQDASAAASQTPHAALFPEVPSVPNPPEARIPFAGDAASFGVGGAAMRSGGAAMPSSVAASGGAAVPPTGVGSTDGGDASFAENGPADFFDLGDGRSTSGGAPMRASASRGMRGSSQPAKAQSRRLRTRAEAKGRSQSEGQERPRSASGRAPRSKDAGRDKNGAPGKGGAKRVVLGIVGIAAVVAVALGAFFVWNAFFRYDDAADIQGEWRTQDNTMTVVIDGSNIRMPDLEYSYEIDTGAKRLTFHFSDLTGSGTYSFSSDRSTLTIVEGEGDAATTTVLVKVSNDTQATPQLVDQTQSEGATADGESASGDEGASGSDADADAENGESAGDGSSDASSGGEESGDGEQA</sequence>
<feature type="region of interest" description="Disordered" evidence="1">
    <location>
        <begin position="1"/>
        <end position="199"/>
    </location>
</feature>
<dbReference type="Proteomes" id="UP000269591">
    <property type="component" value="Unassembled WGS sequence"/>
</dbReference>
<dbReference type="AlphaFoldDB" id="A0A3N0AZI7"/>
<keyword evidence="2" id="KW-0812">Transmembrane</keyword>
<evidence type="ECO:0000256" key="2">
    <source>
        <dbReference type="SAM" id="Phobius"/>
    </source>
</evidence>
<evidence type="ECO:0000313" key="3">
    <source>
        <dbReference type="EMBL" id="RNL40273.1"/>
    </source>
</evidence>
<accession>A0A3N0AZI7</accession>
<keyword evidence="2" id="KW-0472">Membrane</keyword>
<keyword evidence="2" id="KW-1133">Transmembrane helix</keyword>
<reference evidence="4" key="1">
    <citation type="submission" date="2018-05" db="EMBL/GenBank/DDBJ databases">
        <title>Genome Sequencing of selected type strains of the family Eggerthellaceae.</title>
        <authorList>
            <person name="Danylec N."/>
            <person name="Stoll D.A."/>
            <person name="Doetsch A."/>
            <person name="Huch M."/>
        </authorList>
    </citation>
    <scope>NUCLEOTIDE SEQUENCE [LARGE SCALE GENOMIC DNA]</scope>
    <source>
        <strain evidence="4">DSM 24851</strain>
    </source>
</reference>
<name>A0A3N0AZI7_9ACTN</name>
<dbReference type="EMBL" id="QIBX01000008">
    <property type="protein sequence ID" value="RNL40273.1"/>
    <property type="molecule type" value="Genomic_DNA"/>
</dbReference>
<feature type="compositionally biased region" description="Low complexity" evidence="1">
    <location>
        <begin position="336"/>
        <end position="351"/>
    </location>
</feature>
<organism evidence="3 4">
    <name type="scientific">Slackia equolifaciens</name>
    <dbReference type="NCBI Taxonomy" id="498718"/>
    <lineage>
        <taxon>Bacteria</taxon>
        <taxon>Bacillati</taxon>
        <taxon>Actinomycetota</taxon>
        <taxon>Coriobacteriia</taxon>
        <taxon>Eggerthellales</taxon>
        <taxon>Eggerthellaceae</taxon>
        <taxon>Slackia</taxon>
    </lineage>
</organism>
<feature type="compositionally biased region" description="Basic and acidic residues" evidence="1">
    <location>
        <begin position="159"/>
        <end position="176"/>
    </location>
</feature>
<evidence type="ECO:0000313" key="4">
    <source>
        <dbReference type="Proteomes" id="UP000269591"/>
    </source>
</evidence>
<protein>
    <recommendedName>
        <fullName evidence="5">DUF5640 domain-containing protein</fullName>
    </recommendedName>
</protein>
<dbReference type="RefSeq" id="WP_123208823.1">
    <property type="nucleotide sequence ID" value="NZ_JBHTHO010000022.1"/>
</dbReference>
<dbReference type="OrthoDB" id="3197458at2"/>
<feature type="compositionally biased region" description="Polar residues" evidence="1">
    <location>
        <begin position="321"/>
        <end position="333"/>
    </location>
</feature>
<evidence type="ECO:0008006" key="5">
    <source>
        <dbReference type="Google" id="ProtNLM"/>
    </source>
</evidence>
<feature type="compositionally biased region" description="Basic and acidic residues" evidence="1">
    <location>
        <begin position="184"/>
        <end position="193"/>
    </location>
</feature>
<gene>
    <name evidence="3" type="ORF">DMP06_05925</name>
</gene>
<keyword evidence="4" id="KW-1185">Reference proteome</keyword>
<feature type="compositionally biased region" description="Low complexity" evidence="1">
    <location>
        <begin position="359"/>
        <end position="374"/>
    </location>
</feature>
<feature type="transmembrane region" description="Helical" evidence="2">
    <location>
        <begin position="204"/>
        <end position="225"/>
    </location>
</feature>
<evidence type="ECO:0000256" key="1">
    <source>
        <dbReference type="SAM" id="MobiDB-lite"/>
    </source>
</evidence>
<comment type="caution">
    <text evidence="3">The sequence shown here is derived from an EMBL/GenBank/DDBJ whole genome shotgun (WGS) entry which is preliminary data.</text>
</comment>
<feature type="compositionally biased region" description="Low complexity" evidence="1">
    <location>
        <begin position="135"/>
        <end position="147"/>
    </location>
</feature>
<feature type="compositionally biased region" description="Basic residues" evidence="1">
    <location>
        <begin position="1"/>
        <end position="16"/>
    </location>
</feature>
<feature type="region of interest" description="Disordered" evidence="1">
    <location>
        <begin position="321"/>
        <end position="382"/>
    </location>
</feature>